<feature type="region of interest" description="Disordered" evidence="3">
    <location>
        <begin position="1"/>
        <end position="27"/>
    </location>
</feature>
<dbReference type="RefSeq" id="WP_008914097.1">
    <property type="nucleotide sequence ID" value="NZ_CM001773.1"/>
</dbReference>
<keyword evidence="1" id="KW-0131">Cell cycle</keyword>
<comment type="similarity">
    <text evidence="1">Belongs to the FtsN family.</text>
</comment>
<keyword evidence="6" id="KW-1185">Reference proteome</keyword>
<comment type="subunit">
    <text evidence="1">Interacts with FtsA via its N-terminal cytoplasmic domain.</text>
</comment>
<keyword evidence="1" id="KW-0812">Transmembrane</keyword>
<dbReference type="Proteomes" id="UP000010290">
    <property type="component" value="Chromosome"/>
</dbReference>
<dbReference type="PANTHER" id="PTHR38687:SF2">
    <property type="entry name" value="CELL DIVISION PROTEIN FTSN"/>
    <property type="match status" value="1"/>
</dbReference>
<dbReference type="Gene3D" id="3.30.70.1070">
    <property type="entry name" value="Sporulation related repeat"/>
    <property type="match status" value="1"/>
</dbReference>
<dbReference type="InterPro" id="IPR007730">
    <property type="entry name" value="SPOR-like_dom"/>
</dbReference>
<dbReference type="PANTHER" id="PTHR38687">
    <property type="entry name" value="CELL DIVISION PROTEIN DEDD-RELATED"/>
    <property type="match status" value="1"/>
</dbReference>
<keyword evidence="1" id="KW-1003">Cell membrane</keyword>
<protein>
    <recommendedName>
        <fullName evidence="1 2">Cell division protein FtsN</fullName>
    </recommendedName>
</protein>
<comment type="subcellular location">
    <subcellularLocation>
        <location evidence="1">Cell inner membrane</location>
        <topology evidence="1">Single-pass type II membrane protein</topology>
    </subcellularLocation>
    <text evidence="1">Localizes to the septum. Localizes to the midcell via interaction with the early cell division protein FtsA and via the periplasmic SPOR domain.</text>
</comment>
<gene>
    <name evidence="1" type="primary">ftsN</name>
    <name evidence="5" type="ORF">OO7_01006</name>
</gene>
<dbReference type="HAMAP" id="MF_02039">
    <property type="entry name" value="FtsN_entero"/>
    <property type="match status" value="1"/>
</dbReference>
<name>K8WYD8_9GAMM</name>
<dbReference type="GO" id="GO:0042834">
    <property type="term" value="F:peptidoglycan binding"/>
    <property type="evidence" value="ECO:0007669"/>
    <property type="project" value="InterPro"/>
</dbReference>
<evidence type="ECO:0000256" key="1">
    <source>
        <dbReference type="HAMAP-Rule" id="MF_02039"/>
    </source>
</evidence>
<feature type="compositionally biased region" description="Basic residues" evidence="3">
    <location>
        <begin position="12"/>
        <end position="26"/>
    </location>
</feature>
<reference evidence="5 6" key="1">
    <citation type="journal article" date="2012" name="BMC Genomics">
        <title>Comparative genomics of bacteria in the genus Providencia isolated from wild Drosophila melanogaster.</title>
        <authorList>
            <person name="Galac M.R."/>
            <person name="Lazzaro B.P."/>
        </authorList>
    </citation>
    <scope>NUCLEOTIDE SEQUENCE [LARGE SCALE GENOMIC DNA]</scope>
    <source>
        <strain evidence="5 6">DSM 19967</strain>
    </source>
</reference>
<sequence length="274" mass="30129">MAQKDYVARGRSPARRKNSKGKKKKTQGLPMATLIVAVAIVVLFVGGLYFITQNKKDAPQETTAHPTTKPENKLPPKPEERWRYKKELESRGVEMPSVSTPNNTGSNIIRQNDLTPEQRQLLEQIDSDRRQPVTNLPEIPYNGQPVPRSQVIINEPTQPVNPPVQRKTAAPTEKKTEIIAEKPAQPITKPAQSETKPVNNLQNMLVQCGSFRTSSQAESVQATLAFSGIESRIAEGGGWYRIVLGPYTKPTAEKMRDRANGAGVSGCILRASGG</sequence>
<dbReference type="PATRIC" id="fig|1141660.3.peg.197"/>
<keyword evidence="1" id="KW-0717">Septation</keyword>
<keyword evidence="1" id="KW-0997">Cell inner membrane</keyword>
<keyword evidence="1" id="KW-1133">Transmembrane helix</keyword>
<keyword evidence="1" id="KW-0472">Membrane</keyword>
<dbReference type="EMBL" id="AKKN01000002">
    <property type="protein sequence ID" value="EKT61240.1"/>
    <property type="molecule type" value="Genomic_DNA"/>
</dbReference>
<feature type="region of interest" description="Disordered" evidence="3">
    <location>
        <begin position="57"/>
        <end position="109"/>
    </location>
</feature>
<dbReference type="InterPro" id="IPR011930">
    <property type="entry name" value="FtsN"/>
</dbReference>
<dbReference type="InterPro" id="IPR036680">
    <property type="entry name" value="SPOR-like_sf"/>
</dbReference>
<dbReference type="HOGENOM" id="CLU_058902_0_0_6"/>
<dbReference type="GO" id="GO:0043093">
    <property type="term" value="P:FtsZ-dependent cytokinesis"/>
    <property type="evidence" value="ECO:0007669"/>
    <property type="project" value="UniProtKB-UniRule"/>
</dbReference>
<comment type="caution">
    <text evidence="1">Lacks conserved residue(s) required for the propagation of feature annotation.</text>
</comment>
<evidence type="ECO:0000313" key="6">
    <source>
        <dbReference type="Proteomes" id="UP000010290"/>
    </source>
</evidence>
<feature type="domain" description="SPOR" evidence="4">
    <location>
        <begin position="198"/>
        <end position="274"/>
    </location>
</feature>
<dbReference type="GO" id="GO:0032153">
    <property type="term" value="C:cell division site"/>
    <property type="evidence" value="ECO:0007669"/>
    <property type="project" value="UniProtKB-UniRule"/>
</dbReference>
<feature type="compositionally biased region" description="Polar residues" evidence="3">
    <location>
        <begin position="97"/>
        <end position="109"/>
    </location>
</feature>
<feature type="region of interest" description="Disordered" evidence="3">
    <location>
        <begin position="154"/>
        <end position="174"/>
    </location>
</feature>
<accession>K8WYD8</accession>
<dbReference type="PROSITE" id="PS51724">
    <property type="entry name" value="SPOR"/>
    <property type="match status" value="1"/>
</dbReference>
<comment type="caution">
    <text evidence="5">The sequence shown here is derived from an EMBL/GenBank/DDBJ whole genome shotgun (WGS) entry which is preliminary data.</text>
</comment>
<organism evidence="5 6">
    <name type="scientific">Providencia sneebia DSM 19967</name>
    <dbReference type="NCBI Taxonomy" id="1141660"/>
    <lineage>
        <taxon>Bacteria</taxon>
        <taxon>Pseudomonadati</taxon>
        <taxon>Pseudomonadota</taxon>
        <taxon>Gammaproteobacteria</taxon>
        <taxon>Enterobacterales</taxon>
        <taxon>Morganellaceae</taxon>
        <taxon>Providencia</taxon>
    </lineage>
</organism>
<feature type="compositionally biased region" description="Basic and acidic residues" evidence="3">
    <location>
        <begin position="68"/>
        <end position="92"/>
    </location>
</feature>
<comment type="function">
    <text evidence="1">Essential cell division protein that activates septal peptidoglycan synthesis and constriction of the cell. Acts on both sides of the membrane, via interaction with FtsA in the cytoplasm and interaction with the FtsQBL complex in the periplasm. These interactions may induce a conformational switch in both FtsA and FtsQBL, leading to septal peptidoglycan synthesis by FtsI and associated synthases.</text>
</comment>
<dbReference type="GO" id="GO:0005886">
    <property type="term" value="C:plasma membrane"/>
    <property type="evidence" value="ECO:0007669"/>
    <property type="project" value="UniProtKB-SubCell"/>
</dbReference>
<feature type="transmembrane region" description="Helical" evidence="1">
    <location>
        <begin position="29"/>
        <end position="51"/>
    </location>
</feature>
<evidence type="ECO:0000259" key="4">
    <source>
        <dbReference type="PROSITE" id="PS51724"/>
    </source>
</evidence>
<dbReference type="OrthoDB" id="8558195at2"/>
<dbReference type="SUPFAM" id="SSF110997">
    <property type="entry name" value="Sporulation related repeat"/>
    <property type="match status" value="1"/>
</dbReference>
<dbReference type="AlphaFoldDB" id="K8WYD8"/>
<proteinExistence type="inferred from homology"/>
<evidence type="ECO:0000256" key="2">
    <source>
        <dbReference type="NCBIfam" id="TIGR02223"/>
    </source>
</evidence>
<dbReference type="InterPro" id="IPR052521">
    <property type="entry name" value="Cell_div_SPOR-domain"/>
</dbReference>
<evidence type="ECO:0000313" key="5">
    <source>
        <dbReference type="EMBL" id="EKT61240.1"/>
    </source>
</evidence>
<dbReference type="Pfam" id="PF05036">
    <property type="entry name" value="SPOR"/>
    <property type="match status" value="1"/>
</dbReference>
<keyword evidence="1 5" id="KW-0132">Cell division</keyword>
<dbReference type="GO" id="GO:0000917">
    <property type="term" value="P:division septum assembly"/>
    <property type="evidence" value="ECO:0007669"/>
    <property type="project" value="UniProtKB-KW"/>
</dbReference>
<evidence type="ECO:0000256" key="3">
    <source>
        <dbReference type="SAM" id="MobiDB-lite"/>
    </source>
</evidence>
<dbReference type="NCBIfam" id="TIGR02223">
    <property type="entry name" value="ftsN"/>
    <property type="match status" value="1"/>
</dbReference>